<keyword evidence="2" id="KW-0547">Nucleotide-binding</keyword>
<dbReference type="InterPro" id="IPR050915">
    <property type="entry name" value="MAP_kinase_kinase"/>
</dbReference>
<sequence length="139" mass="15528">MGEEANKKEANEIHRDIKPSNILVTKDRLIKLCDLGVSGELVGSLAGTSMGTSAYMAPERIRGEKYSITSDVWSLEMTLLELALNRFPLRSQNEDGSTVALHPFELLQTVVTFEMPSMNDEVLIGIKWTKGLQNFLVTW</sequence>
<dbReference type="PANTHER" id="PTHR47448">
    <property type="entry name" value="DUAL SPECIFICITY MITOGEN-ACTIVATED PROTEIN KINASE KINASE DSOR1-LIKE PROTEIN"/>
    <property type="match status" value="1"/>
</dbReference>
<dbReference type="PROSITE" id="PS50011">
    <property type="entry name" value="PROTEIN_KINASE_DOM"/>
    <property type="match status" value="1"/>
</dbReference>
<keyword evidence="7" id="KW-1185">Reference proteome</keyword>
<evidence type="ECO:0000313" key="7">
    <source>
        <dbReference type="Proteomes" id="UP001153365"/>
    </source>
</evidence>
<evidence type="ECO:0000256" key="1">
    <source>
        <dbReference type="ARBA" id="ARBA00022679"/>
    </source>
</evidence>
<feature type="domain" description="Protein kinase" evidence="5">
    <location>
        <begin position="1"/>
        <end position="139"/>
    </location>
</feature>
<dbReference type="InterPro" id="IPR000719">
    <property type="entry name" value="Prot_kinase_dom"/>
</dbReference>
<accession>A0AAV0B8A8</accession>
<dbReference type="GO" id="GO:0007165">
    <property type="term" value="P:signal transduction"/>
    <property type="evidence" value="ECO:0007669"/>
    <property type="project" value="UniProtKB-ARBA"/>
</dbReference>
<reference evidence="6" key="1">
    <citation type="submission" date="2022-06" db="EMBL/GenBank/DDBJ databases">
        <authorList>
            <consortium name="SYNGENTA / RWTH Aachen University"/>
        </authorList>
    </citation>
    <scope>NUCLEOTIDE SEQUENCE</scope>
</reference>
<organism evidence="6 7">
    <name type="scientific">Phakopsora pachyrhizi</name>
    <name type="common">Asian soybean rust disease fungus</name>
    <dbReference type="NCBI Taxonomy" id="170000"/>
    <lineage>
        <taxon>Eukaryota</taxon>
        <taxon>Fungi</taxon>
        <taxon>Dikarya</taxon>
        <taxon>Basidiomycota</taxon>
        <taxon>Pucciniomycotina</taxon>
        <taxon>Pucciniomycetes</taxon>
        <taxon>Pucciniales</taxon>
        <taxon>Phakopsoraceae</taxon>
        <taxon>Phakopsora</taxon>
    </lineage>
</organism>
<evidence type="ECO:0000256" key="3">
    <source>
        <dbReference type="ARBA" id="ARBA00022777"/>
    </source>
</evidence>
<keyword evidence="4" id="KW-0067">ATP-binding</keyword>
<comment type="caution">
    <text evidence="6">The sequence shown here is derived from an EMBL/GenBank/DDBJ whole genome shotgun (WGS) entry which is preliminary data.</text>
</comment>
<dbReference type="InterPro" id="IPR011009">
    <property type="entry name" value="Kinase-like_dom_sf"/>
</dbReference>
<gene>
    <name evidence="6" type="ORF">PPACK8108_LOCUS15106</name>
</gene>
<keyword evidence="3 6" id="KW-0418">Kinase</keyword>
<keyword evidence="1" id="KW-0808">Transferase</keyword>
<dbReference type="PANTHER" id="PTHR47448:SF5">
    <property type="entry name" value="MITOGEN-ACTIVATED PROTEIN KINASE KINAE MKK2"/>
    <property type="match status" value="1"/>
</dbReference>
<name>A0AAV0B8A8_PHAPC</name>
<protein>
    <submittedName>
        <fullName evidence="6">Kinase-like domain-containing protein</fullName>
    </submittedName>
</protein>
<dbReference type="AlphaFoldDB" id="A0AAV0B8A8"/>
<dbReference type="Proteomes" id="UP001153365">
    <property type="component" value="Unassembled WGS sequence"/>
</dbReference>
<dbReference type="GO" id="GO:0004672">
    <property type="term" value="F:protein kinase activity"/>
    <property type="evidence" value="ECO:0007669"/>
    <property type="project" value="InterPro"/>
</dbReference>
<dbReference type="Pfam" id="PF00069">
    <property type="entry name" value="Pkinase"/>
    <property type="match status" value="1"/>
</dbReference>
<evidence type="ECO:0000256" key="2">
    <source>
        <dbReference type="ARBA" id="ARBA00022741"/>
    </source>
</evidence>
<dbReference type="SUPFAM" id="SSF56112">
    <property type="entry name" value="Protein kinase-like (PK-like)"/>
    <property type="match status" value="1"/>
</dbReference>
<proteinExistence type="predicted"/>
<evidence type="ECO:0000313" key="6">
    <source>
        <dbReference type="EMBL" id="CAH7682278.1"/>
    </source>
</evidence>
<dbReference type="Gene3D" id="1.10.510.10">
    <property type="entry name" value="Transferase(Phosphotransferase) domain 1"/>
    <property type="match status" value="1"/>
</dbReference>
<evidence type="ECO:0000256" key="4">
    <source>
        <dbReference type="ARBA" id="ARBA00022840"/>
    </source>
</evidence>
<evidence type="ECO:0000259" key="5">
    <source>
        <dbReference type="PROSITE" id="PS50011"/>
    </source>
</evidence>
<dbReference type="GO" id="GO:0005524">
    <property type="term" value="F:ATP binding"/>
    <property type="evidence" value="ECO:0007669"/>
    <property type="project" value="UniProtKB-KW"/>
</dbReference>
<dbReference type="EMBL" id="CALTRL010003987">
    <property type="protein sequence ID" value="CAH7682278.1"/>
    <property type="molecule type" value="Genomic_DNA"/>
</dbReference>